<sequence length="140" mass="17157">MNAYKYTLIVSQYYHSYHVFVVKFDEDKYFGQMRSLTKKLCEYKRGEDEWYKRKSLECGDPFYYEQEKEPHFRYNVNDAGDIYFLNFTTISYAVEAIKKYFDEERRAGQGYKKKSITEDIFKYHNKDIIREIIEKIYELA</sequence>
<evidence type="ECO:0000313" key="2">
    <source>
        <dbReference type="Proteomes" id="UP000668068"/>
    </source>
</evidence>
<reference evidence="1" key="1">
    <citation type="submission" date="2020-12" db="EMBL/GenBank/DDBJ databases">
        <title>Comparative genomics of Clostridium perfringens reveals patterns of host-associated phylogenetic clades and virulence factors.</title>
        <authorList>
            <person name="Smith A.H."/>
            <person name="Geier R."/>
        </authorList>
    </citation>
    <scope>NUCLEOTIDE SEQUENCE</scope>
    <source>
        <strain evidence="1">CHD30677R</strain>
    </source>
</reference>
<dbReference type="AlphaFoldDB" id="A0AAP2B346"/>
<dbReference type="RefSeq" id="WP_060670805.1">
    <property type="nucleotide sequence ID" value="NZ_AP026870.1"/>
</dbReference>
<evidence type="ECO:0000313" key="1">
    <source>
        <dbReference type="EMBL" id="MBO3360404.1"/>
    </source>
</evidence>
<name>A0AAP2B346_CLOPF</name>
<comment type="caution">
    <text evidence="1">The sequence shown here is derived from an EMBL/GenBank/DDBJ whole genome shotgun (WGS) entry which is preliminary data.</text>
</comment>
<organism evidence="1 2">
    <name type="scientific">Clostridium perfringens</name>
    <dbReference type="NCBI Taxonomy" id="1502"/>
    <lineage>
        <taxon>Bacteria</taxon>
        <taxon>Bacillati</taxon>
        <taxon>Bacillota</taxon>
        <taxon>Clostridia</taxon>
        <taxon>Eubacteriales</taxon>
        <taxon>Clostridiaceae</taxon>
        <taxon>Clostridium</taxon>
    </lineage>
</organism>
<dbReference type="EMBL" id="JAENQP010000027">
    <property type="protein sequence ID" value="MBO3360404.1"/>
    <property type="molecule type" value="Genomic_DNA"/>
</dbReference>
<gene>
    <name evidence="1" type="ORF">JJB47_16865</name>
</gene>
<proteinExistence type="predicted"/>
<protein>
    <submittedName>
        <fullName evidence="1">Uncharacterized protein</fullName>
    </submittedName>
</protein>
<accession>A0AAP2B346</accession>
<dbReference type="Proteomes" id="UP000668068">
    <property type="component" value="Unassembled WGS sequence"/>
</dbReference>